<dbReference type="EMBL" id="CP131913">
    <property type="protein sequence ID" value="WLI74058.1"/>
    <property type="molecule type" value="Genomic_DNA"/>
</dbReference>
<dbReference type="InterPro" id="IPR047272">
    <property type="entry name" value="S49_SppA_C"/>
</dbReference>
<keyword evidence="6" id="KW-0812">Transmembrane</keyword>
<evidence type="ECO:0000256" key="4">
    <source>
        <dbReference type="ARBA" id="ARBA00022825"/>
    </source>
</evidence>
<dbReference type="SUPFAM" id="SSF52096">
    <property type="entry name" value="ClpP/crotonase"/>
    <property type="match status" value="1"/>
</dbReference>
<sequence length="368" mass="40468">MSDDDQKHGTTQDPWTQGEERSPEQAREEREARRTPAEPVAAQAESAEALRERQRLQQLEMMDRWIGGVLTEQRRARRWKLFFRFLFAALILASLSATLYSLVAGPPGSSAASGPHLGVVKVRGVIDSESPASAERIITGLNRAWEAEESVAVVLQIDSPGGSPVQSQRIFDEIMRLRGEGDKPIIAVIEDVGASGAYYIAAAADEILVAPASLVGSIGVISASFGFEEAIERLGVERRVFAAGDNKAFLDPFSELAPEQRDFWQSVLATTHRQFIEAVREGRGDRLSEDERLFSGLVWSGEQAVALGLVDGIGSLGGLARERLAEPRVRDYTPRPDPFERFSRQFGRVAMELLGVPRADSPLRYQLP</sequence>
<dbReference type="PANTHER" id="PTHR42987">
    <property type="entry name" value="PEPTIDASE S49"/>
    <property type="match status" value="1"/>
</dbReference>
<evidence type="ECO:0000313" key="8">
    <source>
        <dbReference type="EMBL" id="WLI74058.1"/>
    </source>
</evidence>
<organism evidence="8 9">
    <name type="scientific">Halomonas alkalicola</name>
    <dbReference type="NCBI Taxonomy" id="1930622"/>
    <lineage>
        <taxon>Bacteria</taxon>
        <taxon>Pseudomonadati</taxon>
        <taxon>Pseudomonadota</taxon>
        <taxon>Gammaproteobacteria</taxon>
        <taxon>Oceanospirillales</taxon>
        <taxon>Halomonadaceae</taxon>
        <taxon>Halomonas</taxon>
    </lineage>
</organism>
<dbReference type="NCBIfam" id="TIGR00706">
    <property type="entry name" value="SppA_dom"/>
    <property type="match status" value="1"/>
</dbReference>
<comment type="similarity">
    <text evidence="1">Belongs to the peptidase S49 family.</text>
</comment>
<evidence type="ECO:0000256" key="5">
    <source>
        <dbReference type="SAM" id="MobiDB-lite"/>
    </source>
</evidence>
<keyword evidence="9" id="KW-1185">Reference proteome</keyword>
<name>A0ABY9H6Z3_9GAMM</name>
<feature type="compositionally biased region" description="Basic and acidic residues" evidence="5">
    <location>
        <begin position="1"/>
        <end position="10"/>
    </location>
</feature>
<dbReference type="InterPro" id="IPR029045">
    <property type="entry name" value="ClpP/crotonase-like_dom_sf"/>
</dbReference>
<dbReference type="CDD" id="cd07023">
    <property type="entry name" value="S49_Sppa_N_C"/>
    <property type="match status" value="1"/>
</dbReference>
<dbReference type="Pfam" id="PF01343">
    <property type="entry name" value="Peptidase_S49"/>
    <property type="match status" value="1"/>
</dbReference>
<dbReference type="RefSeq" id="WP_305502024.1">
    <property type="nucleotide sequence ID" value="NZ_CP131913.1"/>
</dbReference>
<feature type="domain" description="Peptidase S49" evidence="7">
    <location>
        <begin position="182"/>
        <end position="316"/>
    </location>
</feature>
<evidence type="ECO:0000256" key="2">
    <source>
        <dbReference type="ARBA" id="ARBA00022670"/>
    </source>
</evidence>
<dbReference type="PANTHER" id="PTHR42987:SF8">
    <property type="entry name" value="PROTEINASE"/>
    <property type="match status" value="1"/>
</dbReference>
<feature type="region of interest" description="Disordered" evidence="5">
    <location>
        <begin position="1"/>
        <end position="48"/>
    </location>
</feature>
<keyword evidence="2" id="KW-0645">Protease</keyword>
<reference evidence="8 9" key="1">
    <citation type="submission" date="2023-08" db="EMBL/GenBank/DDBJ databases">
        <title>Transcriptome Analysis of Halomonas alkalicola CICC 11012s to Identify the Genes Involved in Alkaline Tolerances.</title>
        <authorList>
            <person name="Zhai L."/>
        </authorList>
    </citation>
    <scope>NUCLEOTIDE SEQUENCE [LARGE SCALE GENOMIC DNA]</scope>
    <source>
        <strain evidence="8 9">CICC 11012s</strain>
    </source>
</reference>
<evidence type="ECO:0000313" key="9">
    <source>
        <dbReference type="Proteomes" id="UP001235344"/>
    </source>
</evidence>
<feature type="transmembrane region" description="Helical" evidence="6">
    <location>
        <begin position="81"/>
        <end position="103"/>
    </location>
</feature>
<keyword evidence="3" id="KW-0378">Hydrolase</keyword>
<evidence type="ECO:0000256" key="3">
    <source>
        <dbReference type="ARBA" id="ARBA00022801"/>
    </source>
</evidence>
<gene>
    <name evidence="8" type="primary">sppA</name>
    <name evidence="8" type="ORF">B6N23_03785</name>
</gene>
<keyword evidence="6" id="KW-1133">Transmembrane helix</keyword>
<dbReference type="Gene3D" id="3.90.226.10">
    <property type="entry name" value="2-enoyl-CoA Hydratase, Chain A, domain 1"/>
    <property type="match status" value="1"/>
</dbReference>
<dbReference type="InterPro" id="IPR004635">
    <property type="entry name" value="Pept_S49_SppA"/>
</dbReference>
<accession>A0ABY9H6Z3</accession>
<feature type="compositionally biased region" description="Basic and acidic residues" evidence="5">
    <location>
        <begin position="18"/>
        <end position="36"/>
    </location>
</feature>
<dbReference type="Proteomes" id="UP001235344">
    <property type="component" value="Chromosome"/>
</dbReference>
<protein>
    <submittedName>
        <fullName evidence="8">Signal peptide peptidase SppA</fullName>
    </submittedName>
</protein>
<evidence type="ECO:0000256" key="6">
    <source>
        <dbReference type="SAM" id="Phobius"/>
    </source>
</evidence>
<keyword evidence="4" id="KW-0720">Serine protease</keyword>
<keyword evidence="6" id="KW-0472">Membrane</keyword>
<dbReference type="InterPro" id="IPR002142">
    <property type="entry name" value="Peptidase_S49"/>
</dbReference>
<evidence type="ECO:0000259" key="7">
    <source>
        <dbReference type="Pfam" id="PF01343"/>
    </source>
</evidence>
<evidence type="ECO:0000256" key="1">
    <source>
        <dbReference type="ARBA" id="ARBA00008683"/>
    </source>
</evidence>
<proteinExistence type="inferred from homology"/>
<dbReference type="Gene3D" id="6.20.330.10">
    <property type="match status" value="1"/>
</dbReference>